<proteinExistence type="predicted"/>
<gene>
    <name evidence="2" type="ORF">IEQ31_18410</name>
</gene>
<keyword evidence="3" id="KW-1185">Reference proteome</keyword>
<feature type="compositionally biased region" description="Basic and acidic residues" evidence="1">
    <location>
        <begin position="1"/>
        <end position="10"/>
    </location>
</feature>
<accession>A0ABR8L5C4</accession>
<evidence type="ECO:0000313" key="3">
    <source>
        <dbReference type="Proteomes" id="UP000653231"/>
    </source>
</evidence>
<evidence type="ECO:0000313" key="2">
    <source>
        <dbReference type="EMBL" id="MBD3145152.1"/>
    </source>
</evidence>
<feature type="region of interest" description="Disordered" evidence="1">
    <location>
        <begin position="1"/>
        <end position="20"/>
    </location>
</feature>
<name>A0ABR8L5C4_9ACTN</name>
<sequence length="51" mass="5722">MKESLDERTSDAAATPGDNVRRAHISPFSWIEIYVADERRTPTTGELSSTR</sequence>
<evidence type="ECO:0000256" key="1">
    <source>
        <dbReference type="SAM" id="MobiDB-lite"/>
    </source>
</evidence>
<dbReference type="RefSeq" id="WP_191052854.1">
    <property type="nucleotide sequence ID" value="NZ_JACXRZ010000013.1"/>
</dbReference>
<dbReference type="Proteomes" id="UP000653231">
    <property type="component" value="Unassembled WGS sequence"/>
</dbReference>
<protein>
    <submittedName>
        <fullName evidence="2">Uncharacterized protein</fullName>
    </submittedName>
</protein>
<comment type="caution">
    <text evidence="2">The sequence shown here is derived from an EMBL/GenBank/DDBJ whole genome shotgun (WGS) entry which is preliminary data.</text>
</comment>
<reference evidence="2 3" key="1">
    <citation type="submission" date="2020-09" db="EMBL/GenBank/DDBJ databases">
        <title>Actinomycete isolated from the Camponotus japonicus Mayr.</title>
        <authorList>
            <person name="Gong X."/>
        </authorList>
    </citation>
    <scope>NUCLEOTIDE SEQUENCE [LARGE SCALE GENOMIC DNA]</scope>
    <source>
        <strain evidence="2 3">2C-HV3</strain>
    </source>
</reference>
<dbReference type="EMBL" id="JACXRZ010000013">
    <property type="protein sequence ID" value="MBD3145152.1"/>
    <property type="molecule type" value="Genomic_DNA"/>
</dbReference>
<organism evidence="2 3">
    <name type="scientific">Microbispora bryophytorum subsp. camponoti</name>
    <dbReference type="NCBI Taxonomy" id="1677852"/>
    <lineage>
        <taxon>Bacteria</taxon>
        <taxon>Bacillati</taxon>
        <taxon>Actinomycetota</taxon>
        <taxon>Actinomycetes</taxon>
        <taxon>Streptosporangiales</taxon>
        <taxon>Streptosporangiaceae</taxon>
        <taxon>Microbispora</taxon>
    </lineage>
</organism>